<dbReference type="PANTHER" id="PTHR47114:SF4">
    <property type="entry name" value="OLIGODENDROCYTE MYELIN GLYCOPROTEIN B"/>
    <property type="match status" value="1"/>
</dbReference>
<dbReference type="Gene3D" id="3.80.10.10">
    <property type="entry name" value="Ribonuclease Inhibitor"/>
    <property type="match status" value="2"/>
</dbReference>
<dbReference type="AlphaFoldDB" id="A0A8T3D7F9"/>
<dbReference type="InterPro" id="IPR000372">
    <property type="entry name" value="LRRNT"/>
</dbReference>
<dbReference type="SMART" id="SM00013">
    <property type="entry name" value="LRRNT"/>
    <property type="match status" value="1"/>
</dbReference>
<evidence type="ECO:0000256" key="1">
    <source>
        <dbReference type="ARBA" id="ARBA00022614"/>
    </source>
</evidence>
<reference evidence="7" key="1">
    <citation type="submission" date="2021-01" db="EMBL/GenBank/DDBJ databases">
        <authorList>
            <person name="Zahm M."/>
            <person name="Roques C."/>
            <person name="Cabau C."/>
            <person name="Klopp C."/>
            <person name="Donnadieu C."/>
            <person name="Jouanno E."/>
            <person name="Lampietro C."/>
            <person name="Louis A."/>
            <person name="Herpin A."/>
            <person name="Echchiki A."/>
            <person name="Berthelot C."/>
            <person name="Parey E."/>
            <person name="Roest-Crollius H."/>
            <person name="Braasch I."/>
            <person name="Postlethwait J."/>
            <person name="Bobe J."/>
            <person name="Montfort J."/>
            <person name="Bouchez O."/>
            <person name="Begum T."/>
            <person name="Mejri S."/>
            <person name="Adams A."/>
            <person name="Chen W.-J."/>
            <person name="Guiguen Y."/>
        </authorList>
    </citation>
    <scope>NUCLEOTIDE SEQUENCE</scope>
    <source>
        <tissue evidence="7">Blood</tissue>
    </source>
</reference>
<evidence type="ECO:0000256" key="4">
    <source>
        <dbReference type="SAM" id="MobiDB-lite"/>
    </source>
</evidence>
<dbReference type="PRINTS" id="PR00019">
    <property type="entry name" value="LEURICHRPT"/>
</dbReference>
<proteinExistence type="predicted"/>
<keyword evidence="1" id="KW-0433">Leucine-rich repeat</keyword>
<dbReference type="InterPro" id="IPR032675">
    <property type="entry name" value="LRR_dom_sf"/>
</dbReference>
<dbReference type="InterPro" id="IPR051071">
    <property type="entry name" value="LRR-bact_E3_ubiq_ligases"/>
</dbReference>
<dbReference type="EMBL" id="JAERUA010000011">
    <property type="protein sequence ID" value="KAI1893403.1"/>
    <property type="molecule type" value="Genomic_DNA"/>
</dbReference>
<protein>
    <recommendedName>
        <fullName evidence="6">LRRNT domain-containing protein</fullName>
    </recommendedName>
</protein>
<keyword evidence="2 5" id="KW-0732">Signal</keyword>
<dbReference type="Pfam" id="PF01462">
    <property type="entry name" value="LRRNT"/>
    <property type="match status" value="1"/>
</dbReference>
<dbReference type="OrthoDB" id="1574204at2759"/>
<accession>A0A8T3D7F9</accession>
<dbReference type="SMART" id="SM00369">
    <property type="entry name" value="LRR_TYP"/>
    <property type="match status" value="3"/>
</dbReference>
<dbReference type="Pfam" id="PF00560">
    <property type="entry name" value="LRR_1"/>
    <property type="match status" value="1"/>
</dbReference>
<dbReference type="PROSITE" id="PS51450">
    <property type="entry name" value="LRR"/>
    <property type="match status" value="3"/>
</dbReference>
<dbReference type="Proteomes" id="UP000829720">
    <property type="component" value="Unassembled WGS sequence"/>
</dbReference>
<feature type="domain" description="LRRNT" evidence="6">
    <location>
        <begin position="33"/>
        <end position="67"/>
    </location>
</feature>
<evidence type="ECO:0000313" key="8">
    <source>
        <dbReference type="Proteomes" id="UP000829720"/>
    </source>
</evidence>
<keyword evidence="3" id="KW-0677">Repeat</keyword>
<feature type="chain" id="PRO_5035858779" description="LRRNT domain-containing protein" evidence="5">
    <location>
        <begin position="33"/>
        <end position="413"/>
    </location>
</feature>
<dbReference type="InterPro" id="IPR003591">
    <property type="entry name" value="Leu-rich_rpt_typical-subtyp"/>
</dbReference>
<feature type="signal peptide" evidence="5">
    <location>
        <begin position="1"/>
        <end position="32"/>
    </location>
</feature>
<feature type="region of interest" description="Disordered" evidence="4">
    <location>
        <begin position="312"/>
        <end position="393"/>
    </location>
</feature>
<name>A0A8T3D7F9_9TELE</name>
<dbReference type="GO" id="GO:0031102">
    <property type="term" value="P:neuron projection regeneration"/>
    <property type="evidence" value="ECO:0007669"/>
    <property type="project" value="TreeGrafter"/>
</dbReference>
<comment type="caution">
    <text evidence="7">The sequence shown here is derived from an EMBL/GenBank/DDBJ whole genome shotgun (WGS) entry which is preliminary data.</text>
</comment>
<feature type="compositionally biased region" description="Low complexity" evidence="4">
    <location>
        <begin position="355"/>
        <end position="364"/>
    </location>
</feature>
<dbReference type="SUPFAM" id="SSF52058">
    <property type="entry name" value="L domain-like"/>
    <property type="match status" value="1"/>
</dbReference>
<dbReference type="PANTHER" id="PTHR47114">
    <property type="match status" value="1"/>
</dbReference>
<feature type="compositionally biased region" description="Polar residues" evidence="4">
    <location>
        <begin position="312"/>
        <end position="327"/>
    </location>
</feature>
<feature type="compositionally biased region" description="Polar residues" evidence="4">
    <location>
        <begin position="344"/>
        <end position="354"/>
    </location>
</feature>
<evidence type="ECO:0000256" key="2">
    <source>
        <dbReference type="ARBA" id="ARBA00022729"/>
    </source>
</evidence>
<organism evidence="7 8">
    <name type="scientific">Albula goreensis</name>
    <dbReference type="NCBI Taxonomy" id="1534307"/>
    <lineage>
        <taxon>Eukaryota</taxon>
        <taxon>Metazoa</taxon>
        <taxon>Chordata</taxon>
        <taxon>Craniata</taxon>
        <taxon>Vertebrata</taxon>
        <taxon>Euteleostomi</taxon>
        <taxon>Actinopterygii</taxon>
        <taxon>Neopterygii</taxon>
        <taxon>Teleostei</taxon>
        <taxon>Albuliformes</taxon>
        <taxon>Albulidae</taxon>
        <taxon>Albula</taxon>
    </lineage>
</organism>
<evidence type="ECO:0000256" key="5">
    <source>
        <dbReference type="SAM" id="SignalP"/>
    </source>
</evidence>
<dbReference type="Pfam" id="PF13855">
    <property type="entry name" value="LRR_8"/>
    <property type="match status" value="1"/>
</dbReference>
<evidence type="ECO:0000313" key="7">
    <source>
        <dbReference type="EMBL" id="KAI1893403.1"/>
    </source>
</evidence>
<keyword evidence="8" id="KW-1185">Reference proteome</keyword>
<evidence type="ECO:0000259" key="6">
    <source>
        <dbReference type="SMART" id="SM00013"/>
    </source>
</evidence>
<evidence type="ECO:0000256" key="3">
    <source>
        <dbReference type="ARBA" id="ARBA00022737"/>
    </source>
</evidence>
<gene>
    <name evidence="7" type="ORF">AGOR_G00123370</name>
</gene>
<sequence>MRKMRRALKMPPCTQLSCILLLLLVLGGGVLSICPSMCTCTRGHRAVDCSGRGLTQLPEGLQHNIRALNLSQNRIHNLDGLLGHFAHLRTLDVSHNRLSHLPGGLPRALWVVRAAGNRIRHLEKNDTAYHWNLRELDLSANQLERVVFINNTLTNLLSLNLSHNKFWTVPTNMPANLESADLSHNYLVQILPGSLDRMPHLARFYLHGNRFTAVSGHVFGRLEGLQLLTLYDNPWACEEEEALTELLAWMQVTPARVVGCPCYTRPICGQAATGGWHFNSNTFPPEGGHVHHVSRPPMQAVTSGYLSKSALFNMNPAHNGSSDSDSAPTPPGHAPGDHGRSLSPAPSLTSTAHVSLSTQTSTTTRPRRVSKAGGMGRGAGARMGHSTSDRLKAPPSTTIALTVLFAFAIPTTS</sequence>
<dbReference type="FunFam" id="3.80.10.10:FF:000445">
    <property type="entry name" value="Oligodendrocyte myelin glycoprotein b"/>
    <property type="match status" value="1"/>
</dbReference>
<dbReference type="InterPro" id="IPR001611">
    <property type="entry name" value="Leu-rich_rpt"/>
</dbReference>